<sequence>MMDCNKEEAIRAKGIAESKMQSKDFMAARKFALKAQQLYKDLENISQMLTVCDVHCAADAKLFGNEMDWYGILQIEETADQSLIKKQYRKFALQLHPDKNRFPGAEAAFKLIGEAQRVLLDKGKRSLHDVKRKASMSKAIPPHKHSNKTIFNMNYGAQNNYCGNFTYANYQQQQPPQGAARQAFPNARATFWTGCPFCNVKYQYYIEVMNKSLLCQSCGKSFVAYEKSSQGATTTNYNRAAFAERKTHQGTSKMENWNQGTVNGEHPKTEFSQKQGCNAEFNSQKENRKRRRKEDSESSENCDTDSNTDSEDDILDEDGDFKAKVKLESHGEGPRRSGRRKQQVSYNENVSDDDEKFVTHSKKAKGSEPSFSMQKTSALKGDGSKTTKQSGHATNREDENEFKQVEGEESLHDKEMPRVKREDKVEENSWKESFEAHSGSTSDPCSQPKSVPEIYAFDEPDFNDFEKGRKEECFSEGQVWALYDTVDAMPRFYAIIRKVFSPGFKLRITWLEPVPDDKCEIEWIQEGLPISCGKYTHGKSQTSDQQLMFSHVISWEKDNQGVLYKIFPRQGEIWALFKNWDIKWKLDADTNRKYEYEFVELLSDYSEAFGACVAYLQKLKGFVSVFCRVSKDSFKIPSAELLRFSHMVPSFKLAGKEREGIPKGSFELDPASLPQNIEEFVIPEDLGVDVANSVPIDLSSKSCSGEVKYEEEFEASTSAHEASADLKEAHLGSDINDGIEIPEAEFFDFDDEKTIDKFEVGQIWSLYSDEDGLPKYYGRIAKISSTKGYKLHLRWLASCPSKYIHRWSDDNMLVCCGRFRVEKGKLDSFTSTNLFSHQVTVEGTTKKDEYDILPVKGQVWALYRDWSLGIKHSELDKCEYDVVEVLETLETGIKVLHLERVNGFNSVFKPELKESSTVRSVIPHAELLRFSHQIPSFRLTDERNGSLRDFWELDPAALPLYYFNMS</sequence>
<dbReference type="InterPro" id="IPR018247">
    <property type="entry name" value="EF_Hand_1_Ca_BS"/>
</dbReference>
<evidence type="ECO:0000313" key="4">
    <source>
        <dbReference type="Proteomes" id="UP001159364"/>
    </source>
</evidence>
<dbReference type="PANTHER" id="PTHR45089">
    <property type="entry name" value="DNAJ HEAT SHOCK AMINO-TERMINAL DOMAIN PROTEIN-RELATED"/>
    <property type="match status" value="1"/>
</dbReference>
<feature type="compositionally biased region" description="Basic and acidic residues" evidence="1">
    <location>
        <begin position="394"/>
        <end position="435"/>
    </location>
</feature>
<dbReference type="EMBL" id="JAIWQS010000004">
    <property type="protein sequence ID" value="KAJ8767525.1"/>
    <property type="molecule type" value="Genomic_DNA"/>
</dbReference>
<feature type="compositionally biased region" description="Acidic residues" evidence="1">
    <location>
        <begin position="297"/>
        <end position="315"/>
    </location>
</feature>
<proteinExistence type="predicted"/>
<evidence type="ECO:0000259" key="2">
    <source>
        <dbReference type="PROSITE" id="PS50076"/>
    </source>
</evidence>
<gene>
    <name evidence="3" type="ORF">K2173_017594</name>
</gene>
<feature type="domain" description="J" evidence="2">
    <location>
        <begin position="68"/>
        <end position="132"/>
    </location>
</feature>
<dbReference type="Proteomes" id="UP001159364">
    <property type="component" value="Linkage Group LG04"/>
</dbReference>
<dbReference type="PROSITE" id="PS50076">
    <property type="entry name" value="DNAJ_2"/>
    <property type="match status" value="1"/>
</dbReference>
<feature type="region of interest" description="Disordered" evidence="1">
    <location>
        <begin position="244"/>
        <end position="315"/>
    </location>
</feature>
<name>A0AAV8TMR3_9ROSI</name>
<dbReference type="Pfam" id="PF00226">
    <property type="entry name" value="DnaJ"/>
    <property type="match status" value="1"/>
</dbReference>
<accession>A0AAV8TMR3</accession>
<evidence type="ECO:0000313" key="3">
    <source>
        <dbReference type="EMBL" id="KAJ8767525.1"/>
    </source>
</evidence>
<dbReference type="SUPFAM" id="SSF46565">
    <property type="entry name" value="Chaperone J-domain"/>
    <property type="match status" value="1"/>
</dbReference>
<dbReference type="InterPro" id="IPR024593">
    <property type="entry name" value="DUF3444"/>
</dbReference>
<keyword evidence="4" id="KW-1185">Reference proteome</keyword>
<dbReference type="Pfam" id="PF11926">
    <property type="entry name" value="DUF3444"/>
    <property type="match status" value="2"/>
</dbReference>
<dbReference type="Gene3D" id="1.10.287.110">
    <property type="entry name" value="DnaJ domain"/>
    <property type="match status" value="1"/>
</dbReference>
<organism evidence="3 4">
    <name type="scientific">Erythroxylum novogranatense</name>
    <dbReference type="NCBI Taxonomy" id="1862640"/>
    <lineage>
        <taxon>Eukaryota</taxon>
        <taxon>Viridiplantae</taxon>
        <taxon>Streptophyta</taxon>
        <taxon>Embryophyta</taxon>
        <taxon>Tracheophyta</taxon>
        <taxon>Spermatophyta</taxon>
        <taxon>Magnoliopsida</taxon>
        <taxon>eudicotyledons</taxon>
        <taxon>Gunneridae</taxon>
        <taxon>Pentapetalae</taxon>
        <taxon>rosids</taxon>
        <taxon>fabids</taxon>
        <taxon>Malpighiales</taxon>
        <taxon>Erythroxylaceae</taxon>
        <taxon>Erythroxylum</taxon>
    </lineage>
</organism>
<feature type="compositionally biased region" description="Polar residues" evidence="1">
    <location>
        <begin position="384"/>
        <end position="393"/>
    </location>
</feature>
<dbReference type="InterPro" id="IPR036869">
    <property type="entry name" value="J_dom_sf"/>
</dbReference>
<dbReference type="SMART" id="SM00271">
    <property type="entry name" value="DnaJ"/>
    <property type="match status" value="1"/>
</dbReference>
<dbReference type="CDD" id="cd06257">
    <property type="entry name" value="DnaJ"/>
    <property type="match status" value="1"/>
</dbReference>
<reference evidence="3 4" key="1">
    <citation type="submission" date="2021-09" db="EMBL/GenBank/DDBJ databases">
        <title>Genomic insights and catalytic innovation underlie evolution of tropane alkaloids biosynthesis.</title>
        <authorList>
            <person name="Wang Y.-J."/>
            <person name="Tian T."/>
            <person name="Huang J.-P."/>
            <person name="Huang S.-X."/>
        </authorList>
    </citation>
    <scope>NUCLEOTIDE SEQUENCE [LARGE SCALE GENOMIC DNA]</scope>
    <source>
        <strain evidence="3">KIB-2018</strain>
        <tissue evidence="3">Leaf</tissue>
    </source>
</reference>
<protein>
    <recommendedName>
        <fullName evidence="2">J domain-containing protein</fullName>
    </recommendedName>
</protein>
<dbReference type="PRINTS" id="PR00625">
    <property type="entry name" value="JDOMAIN"/>
</dbReference>
<feature type="compositionally biased region" description="Polar residues" evidence="1">
    <location>
        <begin position="438"/>
        <end position="449"/>
    </location>
</feature>
<feature type="compositionally biased region" description="Polar residues" evidence="1">
    <location>
        <begin position="249"/>
        <end position="262"/>
    </location>
</feature>
<dbReference type="AlphaFoldDB" id="A0AAV8TMR3"/>
<dbReference type="PANTHER" id="PTHR45089:SF24">
    <property type="entry name" value="DNAJ HEAT SHOCK N-TERMINAL DOMAIN-CONTAINING PROTEIN"/>
    <property type="match status" value="1"/>
</dbReference>
<dbReference type="InterPro" id="IPR001623">
    <property type="entry name" value="DnaJ_domain"/>
</dbReference>
<evidence type="ECO:0000256" key="1">
    <source>
        <dbReference type="SAM" id="MobiDB-lite"/>
    </source>
</evidence>
<dbReference type="PROSITE" id="PS00018">
    <property type="entry name" value="EF_HAND_1"/>
    <property type="match status" value="1"/>
</dbReference>
<feature type="region of interest" description="Disordered" evidence="1">
    <location>
        <begin position="327"/>
        <end position="449"/>
    </location>
</feature>
<comment type="caution">
    <text evidence="3">The sequence shown here is derived from an EMBL/GenBank/DDBJ whole genome shotgun (WGS) entry which is preliminary data.</text>
</comment>